<evidence type="ECO:0000313" key="13">
    <source>
        <dbReference type="EMBL" id="KZP17651.1"/>
    </source>
</evidence>
<feature type="transmembrane region" description="Helical" evidence="11">
    <location>
        <begin position="79"/>
        <end position="96"/>
    </location>
</feature>
<dbReference type="GO" id="GO:0000139">
    <property type="term" value="C:Golgi membrane"/>
    <property type="evidence" value="ECO:0007669"/>
    <property type="project" value="UniProtKB-SubCell"/>
</dbReference>
<gene>
    <name evidence="13" type="ORF">FIBSPDRAFT_746724</name>
</gene>
<reference evidence="13" key="1">
    <citation type="journal article" date="2016" name="Mol. Biol. Evol.">
        <title>Comparative Genomics of Early-Diverging Mushroom-Forming Fungi Provides Insights into the Origins of Lignocellulose Decay Capabilities.</title>
        <authorList>
            <person name="Nagy L.G."/>
            <person name="Riley R."/>
            <person name="Tritt A."/>
            <person name="Adam C."/>
            <person name="Daum C."/>
            <person name="Floudas D."/>
            <person name="Sun H."/>
            <person name="Yadav J.S."/>
            <person name="Pangilinan J."/>
            <person name="Larsson K.H."/>
            <person name="Matsuura K."/>
            <person name="Barry K."/>
            <person name="Labutti K."/>
            <person name="Kuo R."/>
            <person name="Ohm R.A."/>
            <person name="Bhattacharya S.S."/>
            <person name="Shirouzu T."/>
            <person name="Yoshinaga Y."/>
            <person name="Martin F.M."/>
            <person name="Grigoriev I.V."/>
            <person name="Hibbett D.S."/>
        </authorList>
    </citation>
    <scope>NUCLEOTIDE SEQUENCE [LARGE SCALE GENOMIC DNA]</scope>
    <source>
        <strain evidence="13">CBS 109695</strain>
    </source>
</reference>
<evidence type="ECO:0000256" key="5">
    <source>
        <dbReference type="ARBA" id="ARBA00020673"/>
    </source>
</evidence>
<feature type="transmembrane region" description="Helical" evidence="11">
    <location>
        <begin position="40"/>
        <end position="59"/>
    </location>
</feature>
<organism evidence="13">
    <name type="scientific">Athelia psychrophila</name>
    <dbReference type="NCBI Taxonomy" id="1759441"/>
    <lineage>
        <taxon>Eukaryota</taxon>
        <taxon>Fungi</taxon>
        <taxon>Dikarya</taxon>
        <taxon>Basidiomycota</taxon>
        <taxon>Agaricomycotina</taxon>
        <taxon>Agaricomycetes</taxon>
        <taxon>Agaricomycetidae</taxon>
        <taxon>Atheliales</taxon>
        <taxon>Atheliaceae</taxon>
        <taxon>Athelia</taxon>
    </lineage>
</organism>
<comment type="subcellular location">
    <subcellularLocation>
        <location evidence="2">Golgi apparatus membrane</location>
        <topology evidence="2">Multi-pass membrane protein</topology>
    </subcellularLocation>
</comment>
<comment type="similarity">
    <text evidence="3">Belongs to the TVP38/TMEM64 family.</text>
</comment>
<keyword evidence="6 11" id="KW-0812">Transmembrane</keyword>
<name>A0A166GB12_9AGAM</name>
<dbReference type="InterPro" id="IPR051076">
    <property type="entry name" value="Golgi_membrane_TVP38/TMEM64"/>
</dbReference>
<keyword evidence="8" id="KW-0333">Golgi apparatus</keyword>
<evidence type="ECO:0000256" key="1">
    <source>
        <dbReference type="ARBA" id="ARBA00002978"/>
    </source>
</evidence>
<dbReference type="STRING" id="436010.A0A166GB12"/>
<feature type="transmembrane region" description="Helical" evidence="11">
    <location>
        <begin position="229"/>
        <end position="249"/>
    </location>
</feature>
<dbReference type="AlphaFoldDB" id="A0A166GB12"/>
<accession>A0A166GB12</accession>
<dbReference type="EMBL" id="KV417580">
    <property type="protein sequence ID" value="KZP17651.1"/>
    <property type="molecule type" value="Genomic_DNA"/>
</dbReference>
<evidence type="ECO:0000256" key="9">
    <source>
        <dbReference type="ARBA" id="ARBA00023136"/>
    </source>
</evidence>
<sequence>MTRTPSPTPSEEASLAQTGFFDWKKYTKFKKELPNSERALVTYIVIIVITIILIIFAAMHNVIIRKLQPAAEWMHNTKFGWLIPIGLLFVMSFPPLGGQELVAILCGLVWGAGWGFLIVSVGQFLGELANFFTFKYLCQARSNKLKETNIQYACLSRVIQDGGLKVAVVARYSVIPPHVSTALFATCGMHVSTFIISALVSLPKNFINVYVGVTFEQEENGTETNKSKMINFIVLCVTILITIFAMRYIQSLINKVKPGVIHQRRKNRQAAQSSMDFGPGYPDPSTAALNPYGTTKPEARYPPSYNV</sequence>
<evidence type="ECO:0000256" key="7">
    <source>
        <dbReference type="ARBA" id="ARBA00022989"/>
    </source>
</evidence>
<evidence type="ECO:0000256" key="4">
    <source>
        <dbReference type="ARBA" id="ARBA00013533"/>
    </source>
</evidence>
<dbReference type="Pfam" id="PF09335">
    <property type="entry name" value="VTT_dom"/>
    <property type="match status" value="1"/>
</dbReference>
<proteinExistence type="inferred from homology"/>
<evidence type="ECO:0000259" key="12">
    <source>
        <dbReference type="Pfam" id="PF09335"/>
    </source>
</evidence>
<dbReference type="PANTHER" id="PTHR47549">
    <property type="entry name" value="GOLGI APPARATUS MEMBRANE PROTEIN TVP38-RELATED"/>
    <property type="match status" value="1"/>
</dbReference>
<keyword evidence="9 11" id="KW-0472">Membrane</keyword>
<evidence type="ECO:0000256" key="2">
    <source>
        <dbReference type="ARBA" id="ARBA00004653"/>
    </source>
</evidence>
<feature type="domain" description="VTT" evidence="12">
    <location>
        <begin position="99"/>
        <end position="212"/>
    </location>
</feature>
<keyword evidence="7 11" id="KW-1133">Transmembrane helix</keyword>
<comment type="function">
    <text evidence="1">Golgi membrane protein involved in vesicular trafficking and spindle migration.</text>
</comment>
<feature type="transmembrane region" description="Helical" evidence="11">
    <location>
        <begin position="102"/>
        <end position="125"/>
    </location>
</feature>
<dbReference type="InterPro" id="IPR032816">
    <property type="entry name" value="VTT_dom"/>
</dbReference>
<protein>
    <recommendedName>
        <fullName evidence="4">Golgi apparatus membrane protein TVP38</fullName>
    </recommendedName>
    <alternativeName>
        <fullName evidence="5">Golgi apparatus membrane protein tvp38</fullName>
    </alternativeName>
</protein>
<dbReference type="PANTHER" id="PTHR47549:SF2">
    <property type="entry name" value="GOLGI APPARATUS MEMBRANE PROTEIN TVP38"/>
    <property type="match status" value="1"/>
</dbReference>
<feature type="region of interest" description="Disordered" evidence="10">
    <location>
        <begin position="287"/>
        <end position="307"/>
    </location>
</feature>
<evidence type="ECO:0000256" key="3">
    <source>
        <dbReference type="ARBA" id="ARBA00008640"/>
    </source>
</evidence>
<evidence type="ECO:0000256" key="10">
    <source>
        <dbReference type="SAM" id="MobiDB-lite"/>
    </source>
</evidence>
<evidence type="ECO:0000256" key="6">
    <source>
        <dbReference type="ARBA" id="ARBA00022692"/>
    </source>
</evidence>
<evidence type="ECO:0000256" key="8">
    <source>
        <dbReference type="ARBA" id="ARBA00023034"/>
    </source>
</evidence>
<dbReference type="OrthoDB" id="166803at2759"/>
<evidence type="ECO:0000256" key="11">
    <source>
        <dbReference type="SAM" id="Phobius"/>
    </source>
</evidence>